<dbReference type="GO" id="GO:0006952">
    <property type="term" value="P:defense response"/>
    <property type="evidence" value="ECO:0007669"/>
    <property type="project" value="UniProtKB-KW"/>
</dbReference>
<dbReference type="SUPFAM" id="SSF54171">
    <property type="entry name" value="DNA-binding domain"/>
    <property type="match status" value="1"/>
</dbReference>
<dbReference type="FunFam" id="3.30.730.10:FF:000001">
    <property type="entry name" value="Ethylene-responsive transcription factor 2"/>
    <property type="match status" value="1"/>
</dbReference>
<dbReference type="EMBL" id="KQ998973">
    <property type="protein sequence ID" value="KZV42667.1"/>
    <property type="molecule type" value="Genomic_DNA"/>
</dbReference>
<dbReference type="OrthoDB" id="1932364at2759"/>
<comment type="similarity">
    <text evidence="8">Belongs to the AP2/ERF transcription factor family. ERF subfamily.</text>
</comment>
<dbReference type="PANTHER" id="PTHR31985">
    <property type="entry name" value="ETHYLENE-RESPONSIVE TRANSCRIPTION FACTOR ERF042-RELATED"/>
    <property type="match status" value="1"/>
</dbReference>
<gene>
    <name evidence="11" type="ORF">F511_25150</name>
</gene>
<organism evidence="11 12">
    <name type="scientific">Dorcoceras hygrometricum</name>
    <dbReference type="NCBI Taxonomy" id="472368"/>
    <lineage>
        <taxon>Eukaryota</taxon>
        <taxon>Viridiplantae</taxon>
        <taxon>Streptophyta</taxon>
        <taxon>Embryophyta</taxon>
        <taxon>Tracheophyta</taxon>
        <taxon>Spermatophyta</taxon>
        <taxon>Magnoliopsida</taxon>
        <taxon>eudicotyledons</taxon>
        <taxon>Gunneridae</taxon>
        <taxon>Pentapetalae</taxon>
        <taxon>asterids</taxon>
        <taxon>lamiids</taxon>
        <taxon>Lamiales</taxon>
        <taxon>Gesneriaceae</taxon>
        <taxon>Didymocarpoideae</taxon>
        <taxon>Trichosporeae</taxon>
        <taxon>Loxocarpinae</taxon>
        <taxon>Dorcoceras</taxon>
    </lineage>
</organism>
<evidence type="ECO:0000256" key="6">
    <source>
        <dbReference type="ARBA" id="ARBA00023163"/>
    </source>
</evidence>
<evidence type="ECO:0000256" key="2">
    <source>
        <dbReference type="ARBA" id="ARBA00022821"/>
    </source>
</evidence>
<dbReference type="CDD" id="cd00018">
    <property type="entry name" value="AP2"/>
    <property type="match status" value="1"/>
</dbReference>
<evidence type="ECO:0000256" key="7">
    <source>
        <dbReference type="ARBA" id="ARBA00023242"/>
    </source>
</evidence>
<dbReference type="Gene3D" id="3.30.730.10">
    <property type="entry name" value="AP2/ERF domain"/>
    <property type="match status" value="1"/>
</dbReference>
<name>A0A2Z7C7H0_9LAMI</name>
<keyword evidence="7" id="KW-0539">Nucleus</keyword>
<evidence type="ECO:0000256" key="4">
    <source>
        <dbReference type="ARBA" id="ARBA00023125"/>
    </source>
</evidence>
<dbReference type="GO" id="GO:0003700">
    <property type="term" value="F:DNA-binding transcription factor activity"/>
    <property type="evidence" value="ECO:0007669"/>
    <property type="project" value="InterPro"/>
</dbReference>
<dbReference type="PRINTS" id="PR00367">
    <property type="entry name" value="ETHRSPELEMNT"/>
</dbReference>
<dbReference type="Proteomes" id="UP000250235">
    <property type="component" value="Unassembled WGS sequence"/>
</dbReference>
<keyword evidence="5" id="KW-0010">Activator</keyword>
<reference evidence="11 12" key="1">
    <citation type="journal article" date="2015" name="Proc. Natl. Acad. Sci. U.S.A.">
        <title>The resurrection genome of Boea hygrometrica: A blueprint for survival of dehydration.</title>
        <authorList>
            <person name="Xiao L."/>
            <person name="Yang G."/>
            <person name="Zhang L."/>
            <person name="Yang X."/>
            <person name="Zhao S."/>
            <person name="Ji Z."/>
            <person name="Zhou Q."/>
            <person name="Hu M."/>
            <person name="Wang Y."/>
            <person name="Chen M."/>
            <person name="Xu Y."/>
            <person name="Jin H."/>
            <person name="Xiao X."/>
            <person name="Hu G."/>
            <person name="Bao F."/>
            <person name="Hu Y."/>
            <person name="Wan P."/>
            <person name="Li L."/>
            <person name="Deng X."/>
            <person name="Kuang T."/>
            <person name="Xiang C."/>
            <person name="Zhu J.K."/>
            <person name="Oliver M.J."/>
            <person name="He Y."/>
        </authorList>
    </citation>
    <scope>NUCLEOTIDE SEQUENCE [LARGE SCALE GENOMIC DNA]</scope>
    <source>
        <strain evidence="12">cv. XS01</strain>
    </source>
</reference>
<dbReference type="AlphaFoldDB" id="A0A2Z7C7H0"/>
<feature type="compositionally biased region" description="Polar residues" evidence="9">
    <location>
        <begin position="15"/>
        <end position="25"/>
    </location>
</feature>
<dbReference type="InterPro" id="IPR036955">
    <property type="entry name" value="AP2/ERF_dom_sf"/>
</dbReference>
<protein>
    <recommendedName>
        <fullName evidence="10">AP2/ERF domain-containing protein</fullName>
    </recommendedName>
</protein>
<dbReference type="InterPro" id="IPR001471">
    <property type="entry name" value="AP2/ERF_dom"/>
</dbReference>
<keyword evidence="3" id="KW-0805">Transcription regulation</keyword>
<accession>A0A2Z7C7H0</accession>
<dbReference type="InterPro" id="IPR051032">
    <property type="entry name" value="AP2/ERF_TF_ERF_subfamily"/>
</dbReference>
<evidence type="ECO:0000313" key="11">
    <source>
        <dbReference type="EMBL" id="KZV42667.1"/>
    </source>
</evidence>
<dbReference type="InterPro" id="IPR016177">
    <property type="entry name" value="DNA-bd_dom_sf"/>
</dbReference>
<dbReference type="Pfam" id="PF00847">
    <property type="entry name" value="AP2"/>
    <property type="match status" value="1"/>
</dbReference>
<comment type="subcellular location">
    <subcellularLocation>
        <location evidence="1">Nucleus</location>
    </subcellularLocation>
</comment>
<evidence type="ECO:0000259" key="10">
    <source>
        <dbReference type="PROSITE" id="PS51032"/>
    </source>
</evidence>
<keyword evidence="6" id="KW-0804">Transcription</keyword>
<keyword evidence="2" id="KW-0611">Plant defense</keyword>
<feature type="region of interest" description="Disordered" evidence="9">
    <location>
        <begin position="1"/>
        <end position="48"/>
    </location>
</feature>
<keyword evidence="12" id="KW-1185">Reference proteome</keyword>
<evidence type="ECO:0000256" key="1">
    <source>
        <dbReference type="ARBA" id="ARBA00004123"/>
    </source>
</evidence>
<dbReference type="GO" id="GO:0005634">
    <property type="term" value="C:nucleus"/>
    <property type="evidence" value="ECO:0007669"/>
    <property type="project" value="UniProtKB-SubCell"/>
</dbReference>
<dbReference type="PROSITE" id="PS51032">
    <property type="entry name" value="AP2_ERF"/>
    <property type="match status" value="1"/>
</dbReference>
<evidence type="ECO:0000256" key="5">
    <source>
        <dbReference type="ARBA" id="ARBA00023159"/>
    </source>
</evidence>
<evidence type="ECO:0000256" key="8">
    <source>
        <dbReference type="ARBA" id="ARBA00024343"/>
    </source>
</evidence>
<sequence length="247" mass="27273">MANQQGESLFGLGESPSQVQSTSAVKRSRESDGSSELGDGRKSGSKHTVYRGVRMRAWGKWVSEIREPKKKSRIWLGTFSSPEMAARAHDVAALAIKGDSAILNFPEIAHLLPRPLTRSPPDVQVAATKAAHMEHLHHRRSSSSSSEELSLASASSSKSLLTLSSTEEGEEELGEIVELPSLGTSLDSETVGDFVLADGLDQYWDYYSNNTSLQSFEFFGENSDTAMENCYDMMSLNFDDLLWKHHW</sequence>
<dbReference type="PANTHER" id="PTHR31985:SF259">
    <property type="entry name" value="DEHYDRATION-RESPONSIVE ELEMENT-BINDING PROTEIN 3"/>
    <property type="match status" value="1"/>
</dbReference>
<feature type="compositionally biased region" description="Basic and acidic residues" evidence="9">
    <location>
        <begin position="27"/>
        <end position="42"/>
    </location>
</feature>
<dbReference type="SMART" id="SM00380">
    <property type="entry name" value="AP2"/>
    <property type="match status" value="1"/>
</dbReference>
<evidence type="ECO:0000256" key="3">
    <source>
        <dbReference type="ARBA" id="ARBA00023015"/>
    </source>
</evidence>
<keyword evidence="4" id="KW-0238">DNA-binding</keyword>
<feature type="domain" description="AP2/ERF" evidence="10">
    <location>
        <begin position="49"/>
        <end position="106"/>
    </location>
</feature>
<evidence type="ECO:0000256" key="9">
    <source>
        <dbReference type="SAM" id="MobiDB-lite"/>
    </source>
</evidence>
<proteinExistence type="inferred from homology"/>
<dbReference type="GO" id="GO:0003677">
    <property type="term" value="F:DNA binding"/>
    <property type="evidence" value="ECO:0007669"/>
    <property type="project" value="UniProtKB-KW"/>
</dbReference>
<evidence type="ECO:0000313" key="12">
    <source>
        <dbReference type="Proteomes" id="UP000250235"/>
    </source>
</evidence>